<comment type="caution">
    <text evidence="1">The sequence shown here is derived from an EMBL/GenBank/DDBJ whole genome shotgun (WGS) entry which is preliminary data.</text>
</comment>
<organism evidence="1">
    <name type="scientific">bioreactor metagenome</name>
    <dbReference type="NCBI Taxonomy" id="1076179"/>
    <lineage>
        <taxon>unclassified sequences</taxon>
        <taxon>metagenomes</taxon>
        <taxon>ecological metagenomes</taxon>
    </lineage>
</organism>
<accession>A0A645F0L2</accession>
<dbReference type="EMBL" id="VSSQ01052067">
    <property type="protein sequence ID" value="MPN06174.1"/>
    <property type="molecule type" value="Genomic_DNA"/>
</dbReference>
<proteinExistence type="predicted"/>
<sequence length="129" mass="14903">MHPPEHRNTLGIICIHHFKRAPRIRNTISRHHPPVTVRYLRLQVFEKRILAVGTNTRNKFTISQTGEQKVKIIRIGLHIRIHVPYVFRKAVIEASFKRSTEPAVSFHLNIEKTGMSVAHLVYAASTIVR</sequence>
<gene>
    <name evidence="1" type="ORF">SDC9_153430</name>
</gene>
<evidence type="ECO:0000313" key="1">
    <source>
        <dbReference type="EMBL" id="MPN06174.1"/>
    </source>
</evidence>
<dbReference type="AlphaFoldDB" id="A0A645F0L2"/>
<reference evidence="1" key="1">
    <citation type="submission" date="2019-08" db="EMBL/GenBank/DDBJ databases">
        <authorList>
            <person name="Kucharzyk K."/>
            <person name="Murdoch R.W."/>
            <person name="Higgins S."/>
            <person name="Loffler F."/>
        </authorList>
    </citation>
    <scope>NUCLEOTIDE SEQUENCE</scope>
</reference>
<protein>
    <submittedName>
        <fullName evidence="1">Uncharacterized protein</fullName>
    </submittedName>
</protein>
<name>A0A645F0L2_9ZZZZ</name>